<dbReference type="AlphaFoldDB" id="A0A7S2GKW0"/>
<keyword evidence="1" id="KW-0472">Membrane</keyword>
<sequence length="148" mass="16010">MDMFALAAFSPGVALYIYDSPTVTIVPGVTVATDSFFAGFNSANMMGSLLGRWLSYRLVARHPLLYAVFLLAGATIMLMRVPYLVPLSTFLTMFGDGLIYGTTTRHIDSSVPANYNLVATSCWCLLGDVGAITGTNLIVFFRSIATYP</sequence>
<keyword evidence="1" id="KW-0812">Transmembrane</keyword>
<organism evidence="2">
    <name type="scientific">Alexandrium andersonii</name>
    <dbReference type="NCBI Taxonomy" id="327968"/>
    <lineage>
        <taxon>Eukaryota</taxon>
        <taxon>Sar</taxon>
        <taxon>Alveolata</taxon>
        <taxon>Dinophyceae</taxon>
        <taxon>Gonyaulacales</taxon>
        <taxon>Pyrocystaceae</taxon>
        <taxon>Alexandrium</taxon>
    </lineage>
</organism>
<gene>
    <name evidence="2" type="ORF">AAND1436_LOCUS25786</name>
</gene>
<keyword evidence="1" id="KW-1133">Transmembrane helix</keyword>
<feature type="transmembrane region" description="Helical" evidence="1">
    <location>
        <begin position="117"/>
        <end position="141"/>
    </location>
</feature>
<dbReference type="SUPFAM" id="SSF103473">
    <property type="entry name" value="MFS general substrate transporter"/>
    <property type="match status" value="1"/>
</dbReference>
<reference evidence="2" key="1">
    <citation type="submission" date="2021-01" db="EMBL/GenBank/DDBJ databases">
        <authorList>
            <person name="Corre E."/>
            <person name="Pelletier E."/>
            <person name="Niang G."/>
            <person name="Scheremetjew M."/>
            <person name="Finn R."/>
            <person name="Kale V."/>
            <person name="Holt S."/>
            <person name="Cochrane G."/>
            <person name="Meng A."/>
            <person name="Brown T."/>
            <person name="Cohen L."/>
        </authorList>
    </citation>
    <scope>NUCLEOTIDE SEQUENCE</scope>
    <source>
        <strain evidence="2">CCMP2222</strain>
    </source>
</reference>
<name>A0A7S2GKW0_9DINO</name>
<feature type="transmembrane region" description="Helical" evidence="1">
    <location>
        <begin position="24"/>
        <end position="43"/>
    </location>
</feature>
<dbReference type="InterPro" id="IPR036259">
    <property type="entry name" value="MFS_trans_sf"/>
</dbReference>
<protein>
    <submittedName>
        <fullName evidence="2">Uncharacterized protein</fullName>
    </submittedName>
</protein>
<evidence type="ECO:0000256" key="1">
    <source>
        <dbReference type="SAM" id="Phobius"/>
    </source>
</evidence>
<proteinExistence type="predicted"/>
<evidence type="ECO:0000313" key="2">
    <source>
        <dbReference type="EMBL" id="CAD9454391.1"/>
    </source>
</evidence>
<dbReference type="EMBL" id="HBGQ01053201">
    <property type="protein sequence ID" value="CAD9454391.1"/>
    <property type="molecule type" value="Transcribed_RNA"/>
</dbReference>
<feature type="transmembrane region" description="Helical" evidence="1">
    <location>
        <begin position="64"/>
        <end position="85"/>
    </location>
</feature>
<accession>A0A7S2GKW0</accession>